<feature type="domain" description="N-acetyltransferase" evidence="1">
    <location>
        <begin position="6"/>
        <end position="144"/>
    </location>
</feature>
<dbReference type="Proteomes" id="UP001501116">
    <property type="component" value="Unassembled WGS sequence"/>
</dbReference>
<proteinExistence type="predicted"/>
<sequence length="145" mass="15860">MSLLERRGPELTAEQLYEILRLRSQVFVVEQESLYADIDGRDLVADTRHLWFAGPSGVDSYLRVLAEPDGGARIGRVVTAAAARGRGLAGKLMEAALDLVGSAPCVLDSQVYAQGFYAKFGFVAEGEPFDEDGIDHITMRRARTN</sequence>
<keyword evidence="3" id="KW-1185">Reference proteome</keyword>
<protein>
    <submittedName>
        <fullName evidence="2">GNAT family N-acetyltransferase</fullName>
    </submittedName>
</protein>
<dbReference type="Gene3D" id="3.40.630.30">
    <property type="match status" value="1"/>
</dbReference>
<organism evidence="2 3">
    <name type="scientific">Amycolatopsis minnesotensis</name>
    <dbReference type="NCBI Taxonomy" id="337894"/>
    <lineage>
        <taxon>Bacteria</taxon>
        <taxon>Bacillati</taxon>
        <taxon>Actinomycetota</taxon>
        <taxon>Actinomycetes</taxon>
        <taxon>Pseudonocardiales</taxon>
        <taxon>Pseudonocardiaceae</taxon>
        <taxon>Amycolatopsis</taxon>
    </lineage>
</organism>
<name>A0ABN2SSA3_9PSEU</name>
<dbReference type="Pfam" id="PF13673">
    <property type="entry name" value="Acetyltransf_10"/>
    <property type="match status" value="1"/>
</dbReference>
<dbReference type="InterPro" id="IPR016181">
    <property type="entry name" value="Acyl_CoA_acyltransferase"/>
</dbReference>
<evidence type="ECO:0000313" key="2">
    <source>
        <dbReference type="EMBL" id="GAA1991679.1"/>
    </source>
</evidence>
<dbReference type="InterPro" id="IPR000182">
    <property type="entry name" value="GNAT_dom"/>
</dbReference>
<dbReference type="EMBL" id="BAAANN010000061">
    <property type="protein sequence ID" value="GAA1991679.1"/>
    <property type="molecule type" value="Genomic_DNA"/>
</dbReference>
<dbReference type="RefSeq" id="WP_344431399.1">
    <property type="nucleotide sequence ID" value="NZ_BAAANN010000061.1"/>
</dbReference>
<gene>
    <name evidence="2" type="ORF">GCM10009754_83020</name>
</gene>
<dbReference type="SUPFAM" id="SSF55729">
    <property type="entry name" value="Acyl-CoA N-acyltransferases (Nat)"/>
    <property type="match status" value="1"/>
</dbReference>
<evidence type="ECO:0000259" key="1">
    <source>
        <dbReference type="PROSITE" id="PS51186"/>
    </source>
</evidence>
<accession>A0ABN2SSA3</accession>
<dbReference type="PROSITE" id="PS51186">
    <property type="entry name" value="GNAT"/>
    <property type="match status" value="1"/>
</dbReference>
<comment type="caution">
    <text evidence="2">The sequence shown here is derived from an EMBL/GenBank/DDBJ whole genome shotgun (WGS) entry which is preliminary data.</text>
</comment>
<reference evidence="2 3" key="1">
    <citation type="journal article" date="2019" name="Int. J. Syst. Evol. Microbiol.">
        <title>The Global Catalogue of Microorganisms (GCM) 10K type strain sequencing project: providing services to taxonomists for standard genome sequencing and annotation.</title>
        <authorList>
            <consortium name="The Broad Institute Genomics Platform"/>
            <consortium name="The Broad Institute Genome Sequencing Center for Infectious Disease"/>
            <person name="Wu L."/>
            <person name="Ma J."/>
        </authorList>
    </citation>
    <scope>NUCLEOTIDE SEQUENCE [LARGE SCALE GENOMIC DNA]</scope>
    <source>
        <strain evidence="2 3">JCM 14545</strain>
    </source>
</reference>
<evidence type="ECO:0000313" key="3">
    <source>
        <dbReference type="Proteomes" id="UP001501116"/>
    </source>
</evidence>